<evidence type="ECO:0000259" key="1">
    <source>
        <dbReference type="Pfam" id="PF03444"/>
    </source>
</evidence>
<dbReference type="SUPFAM" id="SSF46785">
    <property type="entry name" value="Winged helix' DNA-binding domain"/>
    <property type="match status" value="1"/>
</dbReference>
<evidence type="ECO:0000313" key="3">
    <source>
        <dbReference type="Proteomes" id="UP000272051"/>
    </source>
</evidence>
<dbReference type="Proteomes" id="UP000272051">
    <property type="component" value="Unassembled WGS sequence"/>
</dbReference>
<dbReference type="Pfam" id="PF03444">
    <property type="entry name" value="WHD_HrcA"/>
    <property type="match status" value="1"/>
</dbReference>
<organism evidence="2 3">
    <name type="scientific">Thermoproteota archaeon</name>
    <dbReference type="NCBI Taxonomy" id="2056631"/>
    <lineage>
        <taxon>Archaea</taxon>
        <taxon>Thermoproteota</taxon>
    </lineage>
</organism>
<proteinExistence type="predicted"/>
<dbReference type="GO" id="GO:0003677">
    <property type="term" value="F:DNA binding"/>
    <property type="evidence" value="ECO:0007669"/>
    <property type="project" value="InterPro"/>
</dbReference>
<dbReference type="SUPFAM" id="SSF54631">
    <property type="entry name" value="CBS-domain pair"/>
    <property type="match status" value="1"/>
</dbReference>
<dbReference type="InterPro" id="IPR036388">
    <property type="entry name" value="WH-like_DNA-bd_sf"/>
</dbReference>
<comment type="caution">
    <text evidence="2">The sequence shown here is derived from an EMBL/GenBank/DDBJ whole genome shotgun (WGS) entry which is preliminary data.</text>
</comment>
<dbReference type="AlphaFoldDB" id="A0A497EWV6"/>
<evidence type="ECO:0000313" key="2">
    <source>
        <dbReference type="EMBL" id="RLE51874.1"/>
    </source>
</evidence>
<dbReference type="InterPro" id="IPR005104">
    <property type="entry name" value="WHTH_HrcA_DNA-bd"/>
</dbReference>
<dbReference type="InterPro" id="IPR046342">
    <property type="entry name" value="CBS_dom_sf"/>
</dbReference>
<protein>
    <recommendedName>
        <fullName evidence="1">Winged helix-turn-helix transcription repressor HrcA DNA-binding domain-containing protein</fullName>
    </recommendedName>
</protein>
<dbReference type="Gene3D" id="3.10.580.10">
    <property type="entry name" value="CBS-domain"/>
    <property type="match status" value="1"/>
</dbReference>
<feature type="domain" description="Winged helix-turn-helix transcription repressor HrcA DNA-binding" evidence="1">
    <location>
        <begin position="17"/>
        <end position="89"/>
    </location>
</feature>
<accession>A0A497EWV6</accession>
<dbReference type="InterPro" id="IPR036390">
    <property type="entry name" value="WH_DNA-bd_sf"/>
</dbReference>
<gene>
    <name evidence="2" type="ORF">DRJ33_04980</name>
</gene>
<dbReference type="GO" id="GO:0006355">
    <property type="term" value="P:regulation of DNA-templated transcription"/>
    <property type="evidence" value="ECO:0007669"/>
    <property type="project" value="InterPro"/>
</dbReference>
<dbReference type="EMBL" id="QMQX01000080">
    <property type="protein sequence ID" value="RLE51874.1"/>
    <property type="molecule type" value="Genomic_DNA"/>
</dbReference>
<dbReference type="Gene3D" id="1.10.10.10">
    <property type="entry name" value="Winged helix-like DNA-binding domain superfamily/Winged helix DNA-binding domain"/>
    <property type="match status" value="1"/>
</dbReference>
<reference evidence="2 3" key="1">
    <citation type="submission" date="2018-06" db="EMBL/GenBank/DDBJ databases">
        <title>Extensive metabolic versatility and redundancy in microbially diverse, dynamic hydrothermal sediments.</title>
        <authorList>
            <person name="Dombrowski N."/>
            <person name="Teske A."/>
            <person name="Baker B.J."/>
        </authorList>
    </citation>
    <scope>NUCLEOTIDE SEQUENCE [LARGE SCALE GENOMIC DNA]</scope>
    <source>
        <strain evidence="2">B34_G17</strain>
    </source>
</reference>
<sequence>MRHLKINGIDMEELKLQHQAILSALVELYKSLKRAVKSEELAKVLRKDDGTIRNAMGALRFLEYVESIPGPRGGYIPTIKAFEYLKLRKSMPGSHRAKVYMEHGSCEVKVVDVRVPEFLEECKVVVELAELSPEIKQDAFVMITIPSSSLVLEGKILEKSYLKDEVVIKVFKILHFPADLKVKNLAEKALVLSSEISIKDAFNALKLAGVRKGVVKDEKLLKLISLEDLALAICEGMGKFLAKELGKCLPTIDAEESALRAYELITIEGASALAVSSLNEILGVVSSENLYSKLSILESHVRVLQR</sequence>
<name>A0A497EWV6_9CREN</name>